<feature type="compositionally biased region" description="Polar residues" evidence="1">
    <location>
        <begin position="96"/>
        <end position="106"/>
    </location>
</feature>
<reference evidence="3" key="1">
    <citation type="submission" date="2022-11" db="UniProtKB">
        <authorList>
            <consortium name="WormBaseParasite"/>
        </authorList>
    </citation>
    <scope>IDENTIFICATION</scope>
</reference>
<keyword evidence="2" id="KW-1185">Reference proteome</keyword>
<dbReference type="WBParaSite" id="PSAMB.scaffold30size108092.g813.t1">
    <property type="protein sequence ID" value="PSAMB.scaffold30size108092.g813.t1"/>
    <property type="gene ID" value="PSAMB.scaffold30size108092.g813"/>
</dbReference>
<dbReference type="Proteomes" id="UP000887566">
    <property type="component" value="Unplaced"/>
</dbReference>
<organism evidence="2 3">
    <name type="scientific">Plectus sambesii</name>
    <dbReference type="NCBI Taxonomy" id="2011161"/>
    <lineage>
        <taxon>Eukaryota</taxon>
        <taxon>Metazoa</taxon>
        <taxon>Ecdysozoa</taxon>
        <taxon>Nematoda</taxon>
        <taxon>Chromadorea</taxon>
        <taxon>Plectida</taxon>
        <taxon>Plectina</taxon>
        <taxon>Plectoidea</taxon>
        <taxon>Plectidae</taxon>
        <taxon>Plectus</taxon>
    </lineage>
</organism>
<protein>
    <submittedName>
        <fullName evidence="3">Uncharacterized protein</fullName>
    </submittedName>
</protein>
<evidence type="ECO:0000256" key="1">
    <source>
        <dbReference type="SAM" id="MobiDB-lite"/>
    </source>
</evidence>
<evidence type="ECO:0000313" key="2">
    <source>
        <dbReference type="Proteomes" id="UP000887566"/>
    </source>
</evidence>
<proteinExistence type="predicted"/>
<name>A0A914W5J7_9BILA</name>
<accession>A0A914W5J7</accession>
<feature type="region of interest" description="Disordered" evidence="1">
    <location>
        <begin position="81"/>
        <end position="106"/>
    </location>
</feature>
<sequence length="106" mass="11481">MEGLRAVVCRGKRSLLTAASSGHKSKPKATCSTVVLKCPLDNTPVVTKKEATTIAEWAKSGQVVHHRETVTDVSLFSTLSNRKNQQTPYPTIPFRRSQSAGSKGTQ</sequence>
<evidence type="ECO:0000313" key="3">
    <source>
        <dbReference type="WBParaSite" id="PSAMB.scaffold30size108092.g813.t1"/>
    </source>
</evidence>
<dbReference type="AlphaFoldDB" id="A0A914W5J7"/>